<evidence type="ECO:0000313" key="5">
    <source>
        <dbReference type="Proteomes" id="UP000631312"/>
    </source>
</evidence>
<evidence type="ECO:0000259" key="1">
    <source>
        <dbReference type="Pfam" id="PF13460"/>
    </source>
</evidence>
<dbReference type="AlphaFoldDB" id="A0A7W7HMF2"/>
<dbReference type="EMBL" id="BOMP01000099">
    <property type="protein sequence ID" value="GIE42979.1"/>
    <property type="molecule type" value="Genomic_DNA"/>
</dbReference>
<reference evidence="2 5" key="2">
    <citation type="submission" date="2021-01" db="EMBL/GenBank/DDBJ databases">
        <title>Whole genome shotgun sequence of Actinoplanes lobatus NBRC 12513.</title>
        <authorList>
            <person name="Komaki H."/>
            <person name="Tamura T."/>
        </authorList>
    </citation>
    <scope>NUCLEOTIDE SEQUENCE [LARGE SCALE GENOMIC DNA]</scope>
    <source>
        <strain evidence="2 5">NBRC 12513</strain>
    </source>
</reference>
<dbReference type="Proteomes" id="UP000590511">
    <property type="component" value="Unassembled WGS sequence"/>
</dbReference>
<dbReference type="InterPro" id="IPR051606">
    <property type="entry name" value="Polyketide_Oxido-like"/>
</dbReference>
<dbReference type="InterPro" id="IPR016040">
    <property type="entry name" value="NAD(P)-bd_dom"/>
</dbReference>
<sequence length="209" mass="22733">MRLFVFGASGSTGAELIAQALDAGHRVTALARTPDSIPRRAGLTVLRGNVLDPDGWRTSLAGHDAVLSCLGSADRRPTTVYSQGVTGIIAAMHDHAVRRLSCISSIGLGEFNLAPLSRRLLMGYLVQPLYRHMFADMKEMEHLVAASELDWTIVRPPRLTNGALTGRYRTAVNEDLPNSQSLARADLAHYLLHHLDDPAGRRAIVHIAN</sequence>
<dbReference type="PANTHER" id="PTHR43355">
    <property type="entry name" value="FLAVIN REDUCTASE (NADPH)"/>
    <property type="match status" value="1"/>
</dbReference>
<dbReference type="GO" id="GO:0042602">
    <property type="term" value="F:riboflavin reductase (NADPH) activity"/>
    <property type="evidence" value="ECO:0007669"/>
    <property type="project" value="TreeGrafter"/>
</dbReference>
<dbReference type="Proteomes" id="UP000631312">
    <property type="component" value="Unassembled WGS sequence"/>
</dbReference>
<name>A0A7W7HMF2_9ACTN</name>
<accession>A0A7W7HMF2</accession>
<dbReference type="Gene3D" id="3.40.50.720">
    <property type="entry name" value="NAD(P)-binding Rossmann-like Domain"/>
    <property type="match status" value="1"/>
</dbReference>
<dbReference type="EMBL" id="JACHNC010000001">
    <property type="protein sequence ID" value="MBB4753160.1"/>
    <property type="molecule type" value="Genomic_DNA"/>
</dbReference>
<dbReference type="RefSeq" id="WP_188124893.1">
    <property type="nucleotide sequence ID" value="NZ_BOMP01000099.1"/>
</dbReference>
<proteinExistence type="predicted"/>
<protein>
    <submittedName>
        <fullName evidence="2 3">NADH-flavin reductase</fullName>
    </submittedName>
</protein>
<reference evidence="3 4" key="1">
    <citation type="submission" date="2020-08" db="EMBL/GenBank/DDBJ databases">
        <title>Sequencing the genomes of 1000 actinobacteria strains.</title>
        <authorList>
            <person name="Klenk H.-P."/>
        </authorList>
    </citation>
    <scope>NUCLEOTIDE SEQUENCE [LARGE SCALE GENOMIC DNA]</scope>
    <source>
        <strain evidence="3 4">DSM 43150</strain>
    </source>
</reference>
<dbReference type="InterPro" id="IPR036291">
    <property type="entry name" value="NAD(P)-bd_dom_sf"/>
</dbReference>
<dbReference type="SUPFAM" id="SSF51735">
    <property type="entry name" value="NAD(P)-binding Rossmann-fold domains"/>
    <property type="match status" value="1"/>
</dbReference>
<evidence type="ECO:0000313" key="3">
    <source>
        <dbReference type="EMBL" id="MBB4753160.1"/>
    </source>
</evidence>
<keyword evidence="5" id="KW-1185">Reference proteome</keyword>
<feature type="domain" description="NAD(P)-binding" evidence="1">
    <location>
        <begin position="7"/>
        <end position="198"/>
    </location>
</feature>
<gene>
    <name evidence="2" type="ORF">Alo02nite_58770</name>
    <name evidence="3" type="ORF">BJ964_007321</name>
</gene>
<comment type="caution">
    <text evidence="3">The sequence shown here is derived from an EMBL/GenBank/DDBJ whole genome shotgun (WGS) entry which is preliminary data.</text>
</comment>
<dbReference type="Pfam" id="PF13460">
    <property type="entry name" value="NAD_binding_10"/>
    <property type="match status" value="1"/>
</dbReference>
<organism evidence="3 4">
    <name type="scientific">Actinoplanes lobatus</name>
    <dbReference type="NCBI Taxonomy" id="113568"/>
    <lineage>
        <taxon>Bacteria</taxon>
        <taxon>Bacillati</taxon>
        <taxon>Actinomycetota</taxon>
        <taxon>Actinomycetes</taxon>
        <taxon>Micromonosporales</taxon>
        <taxon>Micromonosporaceae</taxon>
        <taxon>Actinoplanes</taxon>
    </lineage>
</organism>
<dbReference type="GO" id="GO:0004074">
    <property type="term" value="F:biliverdin reductase [NAD(P)H] activity"/>
    <property type="evidence" value="ECO:0007669"/>
    <property type="project" value="TreeGrafter"/>
</dbReference>
<dbReference type="PANTHER" id="PTHR43355:SF2">
    <property type="entry name" value="FLAVIN REDUCTASE (NADPH)"/>
    <property type="match status" value="1"/>
</dbReference>
<evidence type="ECO:0000313" key="2">
    <source>
        <dbReference type="EMBL" id="GIE42979.1"/>
    </source>
</evidence>
<evidence type="ECO:0000313" key="4">
    <source>
        <dbReference type="Proteomes" id="UP000590511"/>
    </source>
</evidence>